<dbReference type="Proteomes" id="UP001062846">
    <property type="component" value="Chromosome 13"/>
</dbReference>
<name>A0ACC0LCC6_RHOML</name>
<evidence type="ECO:0000313" key="2">
    <source>
        <dbReference type="Proteomes" id="UP001062846"/>
    </source>
</evidence>
<keyword evidence="2" id="KW-1185">Reference proteome</keyword>
<sequence>MHEDVVAESTVYAWKEILKKDGYAVKEGWPKADVPDILLLKKPRTYLQELIVSIRKQLLKKSNTDASNEKKRPMVSLIYVADQYDGWEEKCLEICMTARFQQTNSSYS</sequence>
<accession>A0ACC0LCC6</accession>
<organism evidence="1 2">
    <name type="scientific">Rhododendron molle</name>
    <name type="common">Chinese azalea</name>
    <name type="synonym">Azalea mollis</name>
    <dbReference type="NCBI Taxonomy" id="49168"/>
    <lineage>
        <taxon>Eukaryota</taxon>
        <taxon>Viridiplantae</taxon>
        <taxon>Streptophyta</taxon>
        <taxon>Embryophyta</taxon>
        <taxon>Tracheophyta</taxon>
        <taxon>Spermatophyta</taxon>
        <taxon>Magnoliopsida</taxon>
        <taxon>eudicotyledons</taxon>
        <taxon>Gunneridae</taxon>
        <taxon>Pentapetalae</taxon>
        <taxon>asterids</taxon>
        <taxon>Ericales</taxon>
        <taxon>Ericaceae</taxon>
        <taxon>Ericoideae</taxon>
        <taxon>Rhodoreae</taxon>
        <taxon>Rhododendron</taxon>
    </lineage>
</organism>
<protein>
    <submittedName>
        <fullName evidence="1">Uncharacterized protein</fullName>
    </submittedName>
</protein>
<evidence type="ECO:0000313" key="1">
    <source>
        <dbReference type="EMBL" id="KAI8526376.1"/>
    </source>
</evidence>
<reference evidence="1" key="1">
    <citation type="submission" date="2022-02" db="EMBL/GenBank/DDBJ databases">
        <title>Plant Genome Project.</title>
        <authorList>
            <person name="Zhang R.-G."/>
        </authorList>
    </citation>
    <scope>NUCLEOTIDE SEQUENCE</scope>
    <source>
        <strain evidence="1">AT1</strain>
    </source>
</reference>
<gene>
    <name evidence="1" type="ORF">RHMOL_Rhmol13G0302800</name>
</gene>
<proteinExistence type="predicted"/>
<comment type="caution">
    <text evidence="1">The sequence shown here is derived from an EMBL/GenBank/DDBJ whole genome shotgun (WGS) entry which is preliminary data.</text>
</comment>
<dbReference type="EMBL" id="CM046400">
    <property type="protein sequence ID" value="KAI8526376.1"/>
    <property type="molecule type" value="Genomic_DNA"/>
</dbReference>